<evidence type="ECO:0000313" key="4">
    <source>
        <dbReference type="Proteomes" id="UP000276282"/>
    </source>
</evidence>
<feature type="domain" description="FAS1" evidence="2">
    <location>
        <begin position="62"/>
        <end position="207"/>
    </location>
</feature>
<evidence type="ECO:0000256" key="1">
    <source>
        <dbReference type="SAM" id="MobiDB-lite"/>
    </source>
</evidence>
<protein>
    <submittedName>
        <fullName evidence="3">Putative surface protein with fasciclin (FAS1) repeats</fullName>
    </submittedName>
</protein>
<reference evidence="3 4" key="1">
    <citation type="submission" date="2018-10" db="EMBL/GenBank/DDBJ databases">
        <title>Genomic Encyclopedia of Archaeal and Bacterial Type Strains, Phase II (KMG-II): from individual species to whole genera.</title>
        <authorList>
            <person name="Goeker M."/>
        </authorList>
    </citation>
    <scope>NUCLEOTIDE SEQUENCE [LARGE SCALE GENOMIC DNA]</scope>
    <source>
        <strain evidence="3 4">DSM 19839</strain>
    </source>
</reference>
<dbReference type="InterPro" id="IPR050904">
    <property type="entry name" value="Adhesion/Biosynth-related"/>
</dbReference>
<dbReference type="SMART" id="SM00554">
    <property type="entry name" value="FAS1"/>
    <property type="match status" value="1"/>
</dbReference>
<dbReference type="FunFam" id="2.30.180.10:FF:000032">
    <property type="entry name" value="Fasciclin domain-containing protein, putative"/>
    <property type="match status" value="1"/>
</dbReference>
<dbReference type="Gene3D" id="2.30.180.10">
    <property type="entry name" value="FAS1 domain"/>
    <property type="match status" value="1"/>
</dbReference>
<proteinExistence type="predicted"/>
<gene>
    <name evidence="3" type="ORF">BC962_2952</name>
</gene>
<dbReference type="AlphaFoldDB" id="A0A495NZY5"/>
<organism evidence="3 4">
    <name type="scientific">Gillisia mitskevichiae</name>
    <dbReference type="NCBI Taxonomy" id="270921"/>
    <lineage>
        <taxon>Bacteria</taxon>
        <taxon>Pseudomonadati</taxon>
        <taxon>Bacteroidota</taxon>
        <taxon>Flavobacteriia</taxon>
        <taxon>Flavobacteriales</taxon>
        <taxon>Flavobacteriaceae</taxon>
        <taxon>Gillisia</taxon>
    </lineage>
</organism>
<dbReference type="EMBL" id="RBLG01000005">
    <property type="protein sequence ID" value="RKS43396.1"/>
    <property type="molecule type" value="Genomic_DNA"/>
</dbReference>
<keyword evidence="4" id="KW-1185">Reference proteome</keyword>
<dbReference type="RefSeq" id="WP_121346741.1">
    <property type="nucleotide sequence ID" value="NZ_RBLG01000005.1"/>
</dbReference>
<dbReference type="PANTHER" id="PTHR10900:SF77">
    <property type="entry name" value="FI19380P1"/>
    <property type="match status" value="1"/>
</dbReference>
<dbReference type="Pfam" id="PF02469">
    <property type="entry name" value="Fasciclin"/>
    <property type="match status" value="1"/>
</dbReference>
<feature type="region of interest" description="Disordered" evidence="1">
    <location>
        <begin position="23"/>
        <end position="48"/>
    </location>
</feature>
<dbReference type="InterPro" id="IPR000782">
    <property type="entry name" value="FAS1_domain"/>
</dbReference>
<dbReference type="PROSITE" id="PS50213">
    <property type="entry name" value="FAS1"/>
    <property type="match status" value="1"/>
</dbReference>
<dbReference type="InterPro" id="IPR036378">
    <property type="entry name" value="FAS1_dom_sf"/>
</dbReference>
<dbReference type="OrthoDB" id="9800666at2"/>
<evidence type="ECO:0000259" key="2">
    <source>
        <dbReference type="PROSITE" id="PS50213"/>
    </source>
</evidence>
<evidence type="ECO:0000313" key="3">
    <source>
        <dbReference type="EMBL" id="RKS43396.1"/>
    </source>
</evidence>
<dbReference type="PROSITE" id="PS51257">
    <property type="entry name" value="PROKAR_LIPOPROTEIN"/>
    <property type="match status" value="1"/>
</dbReference>
<dbReference type="Proteomes" id="UP000276282">
    <property type="component" value="Unassembled WGS sequence"/>
</dbReference>
<name>A0A495NZY5_9FLAO</name>
<dbReference type="SUPFAM" id="SSF82153">
    <property type="entry name" value="FAS1 domain"/>
    <property type="match status" value="1"/>
</dbReference>
<sequence length="211" mass="23195">MKIKHLLIIAVLSVFAFTSCEDNKKKEQEEKDKMEMEKMEAEKEAEREANMKMEQEKMEMQSNSIAAKAMATEDLSTLVSALQSAELATMMKEDEGPFTVFAPSNAAFAKVPKANLDKLMMKENQADLQTVLKYHVVSGEITSADLAKAIKDNNGTYTFKTVEGSELTAMMKGDKIMLKDGNGKTATIVQADVDASNGVVHVIDAVVMKKS</sequence>
<accession>A0A495NZY5</accession>
<dbReference type="PANTHER" id="PTHR10900">
    <property type="entry name" value="PERIOSTIN-RELATED"/>
    <property type="match status" value="1"/>
</dbReference>
<comment type="caution">
    <text evidence="3">The sequence shown here is derived from an EMBL/GenBank/DDBJ whole genome shotgun (WGS) entry which is preliminary data.</text>
</comment>